<organism evidence="1 2">
    <name type="scientific">Trichonephila inaurata madagascariensis</name>
    <dbReference type="NCBI Taxonomy" id="2747483"/>
    <lineage>
        <taxon>Eukaryota</taxon>
        <taxon>Metazoa</taxon>
        <taxon>Ecdysozoa</taxon>
        <taxon>Arthropoda</taxon>
        <taxon>Chelicerata</taxon>
        <taxon>Arachnida</taxon>
        <taxon>Araneae</taxon>
        <taxon>Araneomorphae</taxon>
        <taxon>Entelegynae</taxon>
        <taxon>Araneoidea</taxon>
        <taxon>Nephilidae</taxon>
        <taxon>Trichonephila</taxon>
        <taxon>Trichonephila inaurata</taxon>
    </lineage>
</organism>
<name>A0A8X6XCP0_9ARAC</name>
<protein>
    <submittedName>
        <fullName evidence="1">Uncharacterized protein</fullName>
    </submittedName>
</protein>
<dbReference type="OrthoDB" id="10475994at2759"/>
<comment type="caution">
    <text evidence="1">The sequence shown here is derived from an EMBL/GenBank/DDBJ whole genome shotgun (WGS) entry which is preliminary data.</text>
</comment>
<proteinExistence type="predicted"/>
<accession>A0A8X6XCP0</accession>
<sequence>MDNLYEMQQGILVIRGVLGQIVKDLLGHCKKFDECKSDTVKNTLDQFRDILKQRKSIEEDFEKGGFFHLTSSDPIGSLRLSSQMMYYKFLLLENDKYIQTFKSANFLTTQLMRKRKCLQKEVSSSEM</sequence>
<dbReference type="Proteomes" id="UP000886998">
    <property type="component" value="Unassembled WGS sequence"/>
</dbReference>
<gene>
    <name evidence="1" type="ORF">TNIN_271561</name>
</gene>
<reference evidence="1" key="1">
    <citation type="submission" date="2020-08" db="EMBL/GenBank/DDBJ databases">
        <title>Multicomponent nature underlies the extraordinary mechanical properties of spider dragline silk.</title>
        <authorList>
            <person name="Kono N."/>
            <person name="Nakamura H."/>
            <person name="Mori M."/>
            <person name="Yoshida Y."/>
            <person name="Ohtoshi R."/>
            <person name="Malay A.D."/>
            <person name="Moran D.A.P."/>
            <person name="Tomita M."/>
            <person name="Numata K."/>
            <person name="Arakawa K."/>
        </authorList>
    </citation>
    <scope>NUCLEOTIDE SEQUENCE</scope>
</reference>
<dbReference type="EMBL" id="BMAV01007518">
    <property type="protein sequence ID" value="GFY50481.1"/>
    <property type="molecule type" value="Genomic_DNA"/>
</dbReference>
<evidence type="ECO:0000313" key="2">
    <source>
        <dbReference type="Proteomes" id="UP000886998"/>
    </source>
</evidence>
<evidence type="ECO:0000313" key="1">
    <source>
        <dbReference type="EMBL" id="GFY50481.1"/>
    </source>
</evidence>
<keyword evidence="2" id="KW-1185">Reference proteome</keyword>
<dbReference type="AlphaFoldDB" id="A0A8X6XCP0"/>